<dbReference type="AlphaFoldDB" id="A0A9E3HC69"/>
<dbReference type="InterPro" id="IPR020287">
    <property type="entry name" value="Tail_sheath_C"/>
</dbReference>
<dbReference type="Gene3D" id="3.40.50.11780">
    <property type="match status" value="1"/>
</dbReference>
<evidence type="ECO:0000313" key="4">
    <source>
        <dbReference type="EMBL" id="MBW4434452.1"/>
    </source>
</evidence>
<gene>
    <name evidence="4" type="ORF">KME28_22735</name>
</gene>
<reference evidence="4" key="1">
    <citation type="submission" date="2021-05" db="EMBL/GenBank/DDBJ databases">
        <authorList>
            <person name="Pietrasiak N."/>
            <person name="Ward R."/>
            <person name="Stajich J.E."/>
            <person name="Kurbessoian T."/>
        </authorList>
    </citation>
    <scope>NUCLEOTIDE SEQUENCE</scope>
    <source>
        <strain evidence="4">HA4357-MV3</strain>
    </source>
</reference>
<dbReference type="InterPro" id="IPR035089">
    <property type="entry name" value="Phage_sheath_subtilisin"/>
</dbReference>
<organism evidence="4 5">
    <name type="scientific">Pelatocladus maniniholoensis HA4357-MV3</name>
    <dbReference type="NCBI Taxonomy" id="1117104"/>
    <lineage>
        <taxon>Bacteria</taxon>
        <taxon>Bacillati</taxon>
        <taxon>Cyanobacteriota</taxon>
        <taxon>Cyanophyceae</taxon>
        <taxon>Nostocales</taxon>
        <taxon>Nostocaceae</taxon>
        <taxon>Pelatocladus</taxon>
    </lineage>
</organism>
<protein>
    <submittedName>
        <fullName evidence="4">Phage tail sheath subtilisin-like domain-containing protein</fullName>
    </submittedName>
</protein>
<dbReference type="EMBL" id="JAHHHW010000131">
    <property type="protein sequence ID" value="MBW4434452.1"/>
    <property type="molecule type" value="Genomic_DNA"/>
</dbReference>
<comment type="caution">
    <text evidence="4">The sequence shown here is derived from an EMBL/GenBank/DDBJ whole genome shotgun (WGS) entry which is preliminary data.</text>
</comment>
<dbReference type="PANTHER" id="PTHR35861">
    <property type="match status" value="1"/>
</dbReference>
<feature type="domain" description="Tail sheath protein subtilisin-like" evidence="2">
    <location>
        <begin position="287"/>
        <end position="445"/>
    </location>
</feature>
<reference evidence="4" key="2">
    <citation type="journal article" date="2022" name="Microbiol. Resour. Announc.">
        <title>Metagenome Sequencing to Explore Phylogenomics of Terrestrial Cyanobacteria.</title>
        <authorList>
            <person name="Ward R.D."/>
            <person name="Stajich J.E."/>
            <person name="Johansen J.R."/>
            <person name="Huntemann M."/>
            <person name="Clum A."/>
            <person name="Foster B."/>
            <person name="Foster B."/>
            <person name="Roux S."/>
            <person name="Palaniappan K."/>
            <person name="Varghese N."/>
            <person name="Mukherjee S."/>
            <person name="Reddy T.B.K."/>
            <person name="Daum C."/>
            <person name="Copeland A."/>
            <person name="Chen I.A."/>
            <person name="Ivanova N.N."/>
            <person name="Kyrpides N.C."/>
            <person name="Shapiro N."/>
            <person name="Eloe-Fadrosh E.A."/>
            <person name="Pietrasiak N."/>
        </authorList>
    </citation>
    <scope>NUCLEOTIDE SEQUENCE</scope>
    <source>
        <strain evidence="4">HA4357-MV3</strain>
    </source>
</reference>
<sequence>MPQTTYLSPGVYIEEIPSAIQPIAGVGTSTAGFIGVTPDEITIPIAAGIKKTNIEIGQGDGNTTTFDLPDQLVSKAKGTFQFKVNNVVKPAELQNKPDSDGVVQVKFAEAPAANAKITGNYVLLVFQVKNELIGQGKNKTDGSPEDTFSLQQYPNNKSDTKTFKFRVNGSPQEATFVDDSRDNNGNPIAQVKFTSAPPVGSIITGDYQANFPTFKVVPVGEVKLCTNFSEFKKFFGDFSTDPGQNTLAQAVYGFFNNGGTRCYVMRVDQPSKITADFLKQKFEPIDEIAIVAAPGIIDNAVISSITIHCQQETQDRFAIFDSPEEVEDLSSLDPQGGDNNILPDFSNYAGYYFPWIQILDPAAKTLNPEGDGRIYVPPSGHIAGIYARVDNTRGVFKAPANEVVLGALGLKQKISKAQQAGLNPQGVNCIRDLNGNIRVWGARTLGGDANGEYKYINVRRTMLFLRESIDQGTQWAVFEPNDTKLWAKIILNVTAFLTIVWRNGALFGNTPQEAFYVKCDEETNPPEIRELGQVITEIGVAIVRPAEFVIFRISQWTGPSNQ</sequence>
<proteinExistence type="inferred from homology"/>
<evidence type="ECO:0000259" key="3">
    <source>
        <dbReference type="Pfam" id="PF17482"/>
    </source>
</evidence>
<dbReference type="Pfam" id="PF04984">
    <property type="entry name" value="Phage_sheath_1"/>
    <property type="match status" value="1"/>
</dbReference>
<dbReference type="PANTHER" id="PTHR35861:SF1">
    <property type="entry name" value="PHAGE TAIL SHEATH PROTEIN"/>
    <property type="match status" value="1"/>
</dbReference>
<feature type="domain" description="Tail sheath protein C-terminal" evidence="3">
    <location>
        <begin position="449"/>
        <end position="554"/>
    </location>
</feature>
<dbReference type="Proteomes" id="UP000813215">
    <property type="component" value="Unassembled WGS sequence"/>
</dbReference>
<evidence type="ECO:0000313" key="5">
    <source>
        <dbReference type="Proteomes" id="UP000813215"/>
    </source>
</evidence>
<evidence type="ECO:0000256" key="1">
    <source>
        <dbReference type="ARBA" id="ARBA00008005"/>
    </source>
</evidence>
<dbReference type="InterPro" id="IPR052042">
    <property type="entry name" value="Tail_sheath_structural"/>
</dbReference>
<accession>A0A9E3HC69</accession>
<dbReference type="Pfam" id="PF17482">
    <property type="entry name" value="Phage_sheath_1C"/>
    <property type="match status" value="1"/>
</dbReference>
<comment type="similarity">
    <text evidence="1">Belongs to the myoviridae tail sheath protein family.</text>
</comment>
<evidence type="ECO:0000259" key="2">
    <source>
        <dbReference type="Pfam" id="PF04984"/>
    </source>
</evidence>
<name>A0A9E3HC69_9NOST</name>